<name>A0A4V6T583_DENBC</name>
<evidence type="ECO:0000313" key="3">
    <source>
        <dbReference type="Proteomes" id="UP000297245"/>
    </source>
</evidence>
<sequence>MERLTENGKSLPLGQHHQDDLESPIKERHPHPHPHPSRARPNLARLASSSTTSTPFGHVVPLPSSSLFPSSSSATKITLRPSTSVPGSGTTTPALAAPRGGLGGTSQRSEKDPTNFKLGQNQTELSRQIVELTERVEKQGQLIHKLAGLLEERVVHVEGNSKAETLLAAVKNLIESSRPFKDYRSLVKGPTAPAETLLAAVGT</sequence>
<dbReference type="EMBL" id="ML179377">
    <property type="protein sequence ID" value="THU89205.1"/>
    <property type="molecule type" value="Genomic_DNA"/>
</dbReference>
<feature type="compositionally biased region" description="Basic and acidic residues" evidence="1">
    <location>
        <begin position="16"/>
        <end position="27"/>
    </location>
</feature>
<feature type="compositionally biased region" description="Basic residues" evidence="1">
    <location>
        <begin position="28"/>
        <end position="38"/>
    </location>
</feature>
<proteinExistence type="predicted"/>
<dbReference type="OrthoDB" id="415460at2759"/>
<feature type="compositionally biased region" description="Low complexity" evidence="1">
    <location>
        <begin position="81"/>
        <end position="99"/>
    </location>
</feature>
<keyword evidence="3" id="KW-1185">Reference proteome</keyword>
<evidence type="ECO:0000313" key="2">
    <source>
        <dbReference type="EMBL" id="THU89205.1"/>
    </source>
</evidence>
<gene>
    <name evidence="2" type="ORF">K435DRAFT_802898</name>
</gene>
<organism evidence="2 3">
    <name type="scientific">Dendrothele bispora (strain CBS 962.96)</name>
    <dbReference type="NCBI Taxonomy" id="1314807"/>
    <lineage>
        <taxon>Eukaryota</taxon>
        <taxon>Fungi</taxon>
        <taxon>Dikarya</taxon>
        <taxon>Basidiomycota</taxon>
        <taxon>Agaricomycotina</taxon>
        <taxon>Agaricomycetes</taxon>
        <taxon>Agaricomycetidae</taxon>
        <taxon>Agaricales</taxon>
        <taxon>Agaricales incertae sedis</taxon>
        <taxon>Dendrothele</taxon>
    </lineage>
</organism>
<feature type="region of interest" description="Disordered" evidence="1">
    <location>
        <begin position="1"/>
        <end position="121"/>
    </location>
</feature>
<reference evidence="2 3" key="1">
    <citation type="journal article" date="2019" name="Nat. Ecol. Evol.">
        <title>Megaphylogeny resolves global patterns of mushroom evolution.</title>
        <authorList>
            <person name="Varga T."/>
            <person name="Krizsan K."/>
            <person name="Foldi C."/>
            <person name="Dima B."/>
            <person name="Sanchez-Garcia M."/>
            <person name="Sanchez-Ramirez S."/>
            <person name="Szollosi G.J."/>
            <person name="Szarkandi J.G."/>
            <person name="Papp V."/>
            <person name="Albert L."/>
            <person name="Andreopoulos W."/>
            <person name="Angelini C."/>
            <person name="Antonin V."/>
            <person name="Barry K.W."/>
            <person name="Bougher N.L."/>
            <person name="Buchanan P."/>
            <person name="Buyck B."/>
            <person name="Bense V."/>
            <person name="Catcheside P."/>
            <person name="Chovatia M."/>
            <person name="Cooper J."/>
            <person name="Damon W."/>
            <person name="Desjardin D."/>
            <person name="Finy P."/>
            <person name="Geml J."/>
            <person name="Haridas S."/>
            <person name="Hughes K."/>
            <person name="Justo A."/>
            <person name="Karasinski D."/>
            <person name="Kautmanova I."/>
            <person name="Kiss B."/>
            <person name="Kocsube S."/>
            <person name="Kotiranta H."/>
            <person name="LaButti K.M."/>
            <person name="Lechner B.E."/>
            <person name="Liimatainen K."/>
            <person name="Lipzen A."/>
            <person name="Lukacs Z."/>
            <person name="Mihaltcheva S."/>
            <person name="Morgado L.N."/>
            <person name="Niskanen T."/>
            <person name="Noordeloos M.E."/>
            <person name="Ohm R.A."/>
            <person name="Ortiz-Santana B."/>
            <person name="Ovrebo C."/>
            <person name="Racz N."/>
            <person name="Riley R."/>
            <person name="Savchenko A."/>
            <person name="Shiryaev A."/>
            <person name="Soop K."/>
            <person name="Spirin V."/>
            <person name="Szebenyi C."/>
            <person name="Tomsovsky M."/>
            <person name="Tulloss R.E."/>
            <person name="Uehling J."/>
            <person name="Grigoriev I.V."/>
            <person name="Vagvolgyi C."/>
            <person name="Papp T."/>
            <person name="Martin F.M."/>
            <person name="Miettinen O."/>
            <person name="Hibbett D.S."/>
            <person name="Nagy L.G."/>
        </authorList>
    </citation>
    <scope>NUCLEOTIDE SEQUENCE [LARGE SCALE GENOMIC DNA]</scope>
    <source>
        <strain evidence="2 3">CBS 962.96</strain>
    </source>
</reference>
<feature type="compositionally biased region" description="Low complexity" evidence="1">
    <location>
        <begin position="61"/>
        <end position="73"/>
    </location>
</feature>
<evidence type="ECO:0000256" key="1">
    <source>
        <dbReference type="SAM" id="MobiDB-lite"/>
    </source>
</evidence>
<protein>
    <submittedName>
        <fullName evidence="2">Uncharacterized protein</fullName>
    </submittedName>
</protein>
<dbReference type="Proteomes" id="UP000297245">
    <property type="component" value="Unassembled WGS sequence"/>
</dbReference>
<dbReference type="AlphaFoldDB" id="A0A4V6T583"/>
<accession>A0A4V6T583</accession>